<dbReference type="GO" id="GO:0016740">
    <property type="term" value="F:transferase activity"/>
    <property type="evidence" value="ECO:0007669"/>
    <property type="project" value="UniProtKB-KW"/>
</dbReference>
<dbReference type="InterPro" id="IPR018775">
    <property type="entry name" value="RlaP"/>
</dbReference>
<dbReference type="PANTHER" id="PTHR34817">
    <property type="entry name" value="NUCLEOTIDYLTRANSFERASE"/>
    <property type="match status" value="1"/>
</dbReference>
<dbReference type="eggNOG" id="COG3541">
    <property type="taxonomic scope" value="Bacteria"/>
</dbReference>
<evidence type="ECO:0000313" key="2">
    <source>
        <dbReference type="Proteomes" id="UP000000238"/>
    </source>
</evidence>
<dbReference type="OrthoDB" id="9796845at2"/>
<dbReference type="PANTHER" id="PTHR34817:SF2">
    <property type="entry name" value="NUCLEOTIDYLTRANSFERASE"/>
    <property type="match status" value="1"/>
</dbReference>
<proteinExistence type="predicted"/>
<gene>
    <name evidence="1" type="ordered locus">HCH_00172</name>
</gene>
<sequence length="251" mass="28837">MEKRIQETLERIEWEHDVRVLYACESGSRAWGFASRDSDYDVRFIYQRPLSHYLSLGKRRDVIELPIVDELDVNGWDISKALTLLRSGSATLQEWLNSPIVYSRDVVFLAQMKYVASLSARPVTLFHHYFSMARKERERLAAGEVNAKRYAYMLRTLLAAMWVAEHRTPPPVRFYELKARMLGGGSLVAEVDALLERKAKGNEKEVIKPVTAIDCFADGQFEALEAVRFDAVDKLDLETIDRVFMQMLNAA</sequence>
<evidence type="ECO:0000313" key="1">
    <source>
        <dbReference type="EMBL" id="ABC27091.1"/>
    </source>
</evidence>
<keyword evidence="2" id="KW-1185">Reference proteome</keyword>
<keyword evidence="1" id="KW-0808">Transferase</keyword>
<dbReference type="EMBL" id="CP000155">
    <property type="protein sequence ID" value="ABC27091.1"/>
    <property type="molecule type" value="Genomic_DNA"/>
</dbReference>
<dbReference type="AlphaFoldDB" id="Q2SQI3"/>
<name>Q2SQI3_HAHCH</name>
<dbReference type="Pfam" id="PF10127">
    <property type="entry name" value="RlaP"/>
    <property type="match status" value="1"/>
</dbReference>
<dbReference type="KEGG" id="hch:HCH_00172"/>
<dbReference type="STRING" id="349521.HCH_00172"/>
<protein>
    <submittedName>
        <fullName evidence="1">Predicted nucleotidyltransferase</fullName>
    </submittedName>
</protein>
<organism evidence="1 2">
    <name type="scientific">Hahella chejuensis (strain KCTC 2396)</name>
    <dbReference type="NCBI Taxonomy" id="349521"/>
    <lineage>
        <taxon>Bacteria</taxon>
        <taxon>Pseudomonadati</taxon>
        <taxon>Pseudomonadota</taxon>
        <taxon>Gammaproteobacteria</taxon>
        <taxon>Oceanospirillales</taxon>
        <taxon>Hahellaceae</taxon>
        <taxon>Hahella</taxon>
    </lineage>
</organism>
<reference evidence="1 2" key="1">
    <citation type="journal article" date="2005" name="Nucleic Acids Res.">
        <title>Genomic blueprint of Hahella chejuensis, a marine microbe producing an algicidal agent.</title>
        <authorList>
            <person name="Jeong H."/>
            <person name="Yim J.H."/>
            <person name="Lee C."/>
            <person name="Choi S.-H."/>
            <person name="Park Y.K."/>
            <person name="Yoon S.H."/>
            <person name="Hur C.-G."/>
            <person name="Kang H.-Y."/>
            <person name="Kim D."/>
            <person name="Lee H.H."/>
            <person name="Park K.H."/>
            <person name="Park S.-H."/>
            <person name="Park H.-S."/>
            <person name="Lee H.K."/>
            <person name="Oh T.K."/>
            <person name="Kim J.F."/>
        </authorList>
    </citation>
    <scope>NUCLEOTIDE SEQUENCE [LARGE SCALE GENOMIC DNA]</scope>
    <source>
        <strain evidence="1 2">KCTC 2396</strain>
    </source>
</reference>
<accession>Q2SQI3</accession>
<dbReference type="Proteomes" id="UP000000238">
    <property type="component" value="Chromosome"/>
</dbReference>
<dbReference type="HOGENOM" id="CLU_084690_0_0_6"/>
<dbReference type="RefSeq" id="WP_011394168.1">
    <property type="nucleotide sequence ID" value="NC_007645.1"/>
</dbReference>